<evidence type="ECO:0000313" key="2">
    <source>
        <dbReference type="EMBL" id="MBW82774.1"/>
    </source>
</evidence>
<dbReference type="AlphaFoldDB" id="A0A2P2INH5"/>
<accession>A0A2P2INH5</accession>
<feature type="compositionally biased region" description="Basic and acidic residues" evidence="1">
    <location>
        <begin position="18"/>
        <end position="33"/>
    </location>
</feature>
<feature type="compositionally biased region" description="Low complexity" evidence="1">
    <location>
        <begin position="34"/>
        <end position="44"/>
    </location>
</feature>
<dbReference type="EMBL" id="GGEC01002291">
    <property type="protein sequence ID" value="MBW82774.1"/>
    <property type="molecule type" value="Transcribed_RNA"/>
</dbReference>
<evidence type="ECO:0000256" key="1">
    <source>
        <dbReference type="SAM" id="MobiDB-lite"/>
    </source>
</evidence>
<sequence>MLMQLETFVLCKIKHKPEQKSKMIKLEQPREDSASTSTLTSAGSDEVHSHEEAVSLPSMTTASNAAENSFWSDSYWKDEEWLESVGNVLDQIVERMM</sequence>
<feature type="region of interest" description="Disordered" evidence="1">
    <location>
        <begin position="18"/>
        <end position="61"/>
    </location>
</feature>
<proteinExistence type="predicted"/>
<name>A0A2P2INH5_RHIMU</name>
<organism evidence="2">
    <name type="scientific">Rhizophora mucronata</name>
    <name type="common">Asiatic mangrove</name>
    <dbReference type="NCBI Taxonomy" id="61149"/>
    <lineage>
        <taxon>Eukaryota</taxon>
        <taxon>Viridiplantae</taxon>
        <taxon>Streptophyta</taxon>
        <taxon>Embryophyta</taxon>
        <taxon>Tracheophyta</taxon>
        <taxon>Spermatophyta</taxon>
        <taxon>Magnoliopsida</taxon>
        <taxon>eudicotyledons</taxon>
        <taxon>Gunneridae</taxon>
        <taxon>Pentapetalae</taxon>
        <taxon>rosids</taxon>
        <taxon>fabids</taxon>
        <taxon>Malpighiales</taxon>
        <taxon>Rhizophoraceae</taxon>
        <taxon>Rhizophora</taxon>
    </lineage>
</organism>
<reference evidence="2" key="1">
    <citation type="submission" date="2018-02" db="EMBL/GenBank/DDBJ databases">
        <title>Rhizophora mucronata_Transcriptome.</title>
        <authorList>
            <person name="Meera S.P."/>
            <person name="Sreeshan A."/>
            <person name="Augustine A."/>
        </authorList>
    </citation>
    <scope>NUCLEOTIDE SEQUENCE</scope>
    <source>
        <tissue evidence="2">Leaf</tissue>
    </source>
</reference>
<protein>
    <submittedName>
        <fullName evidence="2">Uncharacterized protein</fullName>
    </submittedName>
</protein>